<dbReference type="Gene3D" id="3.40.50.2000">
    <property type="entry name" value="Glycogen Phosphorylase B"/>
    <property type="match status" value="1"/>
</dbReference>
<dbReference type="InterPro" id="IPR058980">
    <property type="entry name" value="Glyco_transf_N"/>
</dbReference>
<reference evidence="4 5" key="1">
    <citation type="journal article" date="2021" name="bioRxiv">
        <title>The Gossypium anomalum genome as a resource for cotton improvement and evolutionary analysis of hybrid incompatibility.</title>
        <authorList>
            <person name="Grover C.E."/>
            <person name="Yuan D."/>
            <person name="Arick M.A."/>
            <person name="Miller E.R."/>
            <person name="Hu G."/>
            <person name="Peterson D.G."/>
            <person name="Wendel J.F."/>
            <person name="Udall J.A."/>
        </authorList>
    </citation>
    <scope>NUCLEOTIDE SEQUENCE [LARGE SCALE GENOMIC DNA]</scope>
    <source>
        <strain evidence="4">JFW-Udall</strain>
        <tissue evidence="4">Leaf</tissue>
    </source>
</reference>
<proteinExistence type="inferred from homology"/>
<keyword evidence="2" id="KW-0328">Glycosyltransferase</keyword>
<dbReference type="GO" id="GO:0080044">
    <property type="term" value="F:quercetin 7-O-glucosyltransferase activity"/>
    <property type="evidence" value="ECO:0007669"/>
    <property type="project" value="TreeGrafter"/>
</dbReference>
<evidence type="ECO:0000256" key="1">
    <source>
        <dbReference type="ARBA" id="ARBA00009995"/>
    </source>
</evidence>
<evidence type="ECO:0000313" key="4">
    <source>
        <dbReference type="EMBL" id="KAG8477300.1"/>
    </source>
</evidence>
<evidence type="ECO:0000313" key="5">
    <source>
        <dbReference type="Proteomes" id="UP000701853"/>
    </source>
</evidence>
<feature type="domain" description="Glycosyltransferase N-terminal" evidence="3">
    <location>
        <begin position="6"/>
        <end position="43"/>
    </location>
</feature>
<dbReference type="Pfam" id="PF26168">
    <property type="entry name" value="Glyco_transf_N"/>
    <property type="match status" value="1"/>
</dbReference>
<comment type="similarity">
    <text evidence="1">Belongs to the UDP-glycosyltransferase family.</text>
</comment>
<evidence type="ECO:0000256" key="2">
    <source>
        <dbReference type="ARBA" id="ARBA00022676"/>
    </source>
</evidence>
<dbReference type="AlphaFoldDB" id="A0A8J5YFE2"/>
<dbReference type="SUPFAM" id="SSF53756">
    <property type="entry name" value="UDP-Glycosyltransferase/glycogen phosphorylase"/>
    <property type="match status" value="1"/>
</dbReference>
<name>A0A8J5YFE2_9ROSI</name>
<protein>
    <recommendedName>
        <fullName evidence="3">Glycosyltransferase N-terminal domain-containing protein</fullName>
    </recommendedName>
</protein>
<keyword evidence="5" id="KW-1185">Reference proteome</keyword>
<sequence>MGKPHVLVIPYPAQGHVIPLMELSQNLAKEGTKISFVNTVFNHKRVLDALGEKVDENGLL</sequence>
<accession>A0A8J5YFE2</accession>
<dbReference type="Proteomes" id="UP000701853">
    <property type="component" value="Chromosome 11"/>
</dbReference>
<dbReference type="GO" id="GO:0080043">
    <property type="term" value="F:quercetin 3-O-glucosyltransferase activity"/>
    <property type="evidence" value="ECO:0007669"/>
    <property type="project" value="TreeGrafter"/>
</dbReference>
<gene>
    <name evidence="4" type="ORF">CXB51_030513</name>
</gene>
<dbReference type="OrthoDB" id="5835829at2759"/>
<dbReference type="PANTHER" id="PTHR11926">
    <property type="entry name" value="GLUCOSYL/GLUCURONOSYL TRANSFERASES"/>
    <property type="match status" value="1"/>
</dbReference>
<evidence type="ECO:0000259" key="3">
    <source>
        <dbReference type="Pfam" id="PF26168"/>
    </source>
</evidence>
<organism evidence="4 5">
    <name type="scientific">Gossypium anomalum</name>
    <dbReference type="NCBI Taxonomy" id="47600"/>
    <lineage>
        <taxon>Eukaryota</taxon>
        <taxon>Viridiplantae</taxon>
        <taxon>Streptophyta</taxon>
        <taxon>Embryophyta</taxon>
        <taxon>Tracheophyta</taxon>
        <taxon>Spermatophyta</taxon>
        <taxon>Magnoliopsida</taxon>
        <taxon>eudicotyledons</taxon>
        <taxon>Gunneridae</taxon>
        <taxon>Pentapetalae</taxon>
        <taxon>rosids</taxon>
        <taxon>malvids</taxon>
        <taxon>Malvales</taxon>
        <taxon>Malvaceae</taxon>
        <taxon>Malvoideae</taxon>
        <taxon>Gossypium</taxon>
    </lineage>
</organism>
<dbReference type="PANTHER" id="PTHR11926:SF1412">
    <property type="entry name" value="UDP-GLYCOSYLTRANSFERASE 83A1-LIKE"/>
    <property type="match status" value="1"/>
</dbReference>
<keyword evidence="2" id="KW-0808">Transferase</keyword>
<dbReference type="EMBL" id="JAHUZN010000011">
    <property type="protein sequence ID" value="KAG8477300.1"/>
    <property type="molecule type" value="Genomic_DNA"/>
</dbReference>
<comment type="caution">
    <text evidence="4">The sequence shown here is derived from an EMBL/GenBank/DDBJ whole genome shotgun (WGS) entry which is preliminary data.</text>
</comment>